<feature type="transmembrane region" description="Helical" evidence="7">
    <location>
        <begin position="258"/>
        <end position="279"/>
    </location>
</feature>
<gene>
    <name evidence="10" type="ORF">OCH239_21505</name>
</gene>
<name>X7EF74_9RHOB</name>
<dbReference type="InterPro" id="IPR035906">
    <property type="entry name" value="MetI-like_sf"/>
</dbReference>
<dbReference type="PANTHER" id="PTHR43744">
    <property type="entry name" value="ABC TRANSPORTER PERMEASE PROTEIN MG189-RELATED-RELATED"/>
    <property type="match status" value="1"/>
</dbReference>
<evidence type="ECO:0000256" key="8">
    <source>
        <dbReference type="SAM" id="MobiDB-lite"/>
    </source>
</evidence>
<evidence type="ECO:0000256" key="6">
    <source>
        <dbReference type="ARBA" id="ARBA00023136"/>
    </source>
</evidence>
<comment type="subcellular location">
    <subcellularLocation>
        <location evidence="1 7">Cell membrane</location>
        <topology evidence="1 7">Multi-pass membrane protein</topology>
    </subcellularLocation>
</comment>
<dbReference type="PROSITE" id="PS50928">
    <property type="entry name" value="ABC_TM1"/>
    <property type="match status" value="1"/>
</dbReference>
<keyword evidence="2 7" id="KW-0813">Transport</keyword>
<feature type="transmembrane region" description="Helical" evidence="7">
    <location>
        <begin position="291"/>
        <end position="310"/>
    </location>
</feature>
<dbReference type="CDD" id="cd06261">
    <property type="entry name" value="TM_PBP2"/>
    <property type="match status" value="1"/>
</dbReference>
<dbReference type="GO" id="GO:0005886">
    <property type="term" value="C:plasma membrane"/>
    <property type="evidence" value="ECO:0007669"/>
    <property type="project" value="UniProtKB-SubCell"/>
</dbReference>
<evidence type="ECO:0000259" key="9">
    <source>
        <dbReference type="PROSITE" id="PS50928"/>
    </source>
</evidence>
<dbReference type="RefSeq" id="WP_037261941.1">
    <property type="nucleotide sequence ID" value="NZ_JALZ01000009.1"/>
</dbReference>
<evidence type="ECO:0000256" key="2">
    <source>
        <dbReference type="ARBA" id="ARBA00022448"/>
    </source>
</evidence>
<keyword evidence="11" id="KW-1185">Reference proteome</keyword>
<proteinExistence type="inferred from homology"/>
<evidence type="ECO:0000256" key="3">
    <source>
        <dbReference type="ARBA" id="ARBA00022475"/>
    </source>
</evidence>
<organism evidence="10 11">
    <name type="scientific">Roseivivax halodurans JCM 10272</name>
    <dbReference type="NCBI Taxonomy" id="1449350"/>
    <lineage>
        <taxon>Bacteria</taxon>
        <taxon>Pseudomonadati</taxon>
        <taxon>Pseudomonadota</taxon>
        <taxon>Alphaproteobacteria</taxon>
        <taxon>Rhodobacterales</taxon>
        <taxon>Roseobacteraceae</taxon>
        <taxon>Roseivivax</taxon>
    </lineage>
</organism>
<dbReference type="Proteomes" id="UP000022447">
    <property type="component" value="Unassembled WGS sequence"/>
</dbReference>
<feature type="transmembrane region" description="Helical" evidence="7">
    <location>
        <begin position="12"/>
        <end position="35"/>
    </location>
</feature>
<evidence type="ECO:0000256" key="1">
    <source>
        <dbReference type="ARBA" id="ARBA00004651"/>
    </source>
</evidence>
<dbReference type="PATRIC" id="fig|1449350.3.peg.2091"/>
<dbReference type="EMBL" id="JALZ01000009">
    <property type="protein sequence ID" value="ETX14587.1"/>
    <property type="molecule type" value="Genomic_DNA"/>
</dbReference>
<accession>X7EF74</accession>
<evidence type="ECO:0000256" key="5">
    <source>
        <dbReference type="ARBA" id="ARBA00022989"/>
    </source>
</evidence>
<evidence type="ECO:0000313" key="11">
    <source>
        <dbReference type="Proteomes" id="UP000022447"/>
    </source>
</evidence>
<feature type="transmembrane region" description="Helical" evidence="7">
    <location>
        <begin position="395"/>
        <end position="416"/>
    </location>
</feature>
<feature type="transmembrane region" description="Helical" evidence="7">
    <location>
        <begin position="339"/>
        <end position="360"/>
    </location>
</feature>
<keyword evidence="6 7" id="KW-0472">Membrane</keyword>
<keyword evidence="4 7" id="KW-0812">Transmembrane</keyword>
<dbReference type="OrthoDB" id="9815445at2"/>
<evidence type="ECO:0000256" key="7">
    <source>
        <dbReference type="RuleBase" id="RU363032"/>
    </source>
</evidence>
<dbReference type="InterPro" id="IPR000515">
    <property type="entry name" value="MetI-like"/>
</dbReference>
<feature type="domain" description="ABC transmembrane type-1" evidence="9">
    <location>
        <begin position="223"/>
        <end position="416"/>
    </location>
</feature>
<protein>
    <submittedName>
        <fullName evidence="10">ABC transporter permease</fullName>
    </submittedName>
</protein>
<dbReference type="Gene3D" id="1.10.3720.10">
    <property type="entry name" value="MetI-like"/>
    <property type="match status" value="1"/>
</dbReference>
<dbReference type="PANTHER" id="PTHR43744:SF4">
    <property type="entry name" value="OSMOPROTECTIVE COMPOUNDS UPTAKE PERMEASE PROTEIN GGTD"/>
    <property type="match status" value="1"/>
</dbReference>
<evidence type="ECO:0000256" key="4">
    <source>
        <dbReference type="ARBA" id="ARBA00022692"/>
    </source>
</evidence>
<dbReference type="STRING" id="1449350.OCH239_21505"/>
<reference evidence="10 11" key="1">
    <citation type="submission" date="2014-01" db="EMBL/GenBank/DDBJ databases">
        <title>Roseivivax halodurans JCM 10272 Genome Sequencing.</title>
        <authorList>
            <person name="Lai Q."/>
            <person name="Li G."/>
            <person name="Shao Z."/>
        </authorList>
    </citation>
    <scope>NUCLEOTIDE SEQUENCE [LARGE SCALE GENOMIC DNA]</scope>
    <source>
        <strain evidence="10 11">JCM 10272</strain>
    </source>
</reference>
<comment type="similarity">
    <text evidence="7">Belongs to the binding-protein-dependent transport system permease family.</text>
</comment>
<keyword evidence="3" id="KW-1003">Cell membrane</keyword>
<dbReference type="Pfam" id="PF00528">
    <property type="entry name" value="BPD_transp_1"/>
    <property type="match status" value="1"/>
</dbReference>
<dbReference type="SUPFAM" id="SSF161098">
    <property type="entry name" value="MetI-like"/>
    <property type="match status" value="1"/>
</dbReference>
<comment type="caution">
    <text evidence="10">The sequence shown here is derived from an EMBL/GenBank/DDBJ whole genome shotgun (WGS) entry which is preliminary data.</text>
</comment>
<feature type="transmembrane region" description="Helical" evidence="7">
    <location>
        <begin position="222"/>
        <end position="246"/>
    </location>
</feature>
<sequence length="430" mass="46465">MDNIAGQKSGLSIATNLSVIALVLIWLIPTVGLLVSSFRDREQISESGWWRAAFSVSQAYRVSPPAEGAVQDGDLYVLEGNLFNAAQDEDVEAAGHGSGTVTGFGLTSRDPGAAEPGQTYARYEVQVIEEGGEQDDTNLEIAYPAGEEPSFPATDEDGNEILLDPAPIFERSLTVEANGDFRYVDIDEIDRAPSVYITAPQPPEFTMGNYEQILTSDNMDQAFINTLTVAIPATIIPIVVAAFAAYALAWMDFAARGFMIAMVVGLLVVPLQIALVPLLTLHNAIGIGQSFLGVWLAHTAFGMPLAIYLLRNYMIGLPRDIIECAKVDGATDFQIFTKIVLPLSFPALASFAIFQFLWTWNDLLVAKVFLPSQSESWVMTVKIADDLLGSRGGDWGILAAAAFVSIAVPLLVFFAMQKYLVRGLLAGSVK</sequence>
<dbReference type="GO" id="GO:0055085">
    <property type="term" value="P:transmembrane transport"/>
    <property type="evidence" value="ECO:0007669"/>
    <property type="project" value="InterPro"/>
</dbReference>
<feature type="region of interest" description="Disordered" evidence="8">
    <location>
        <begin position="94"/>
        <end position="117"/>
    </location>
</feature>
<evidence type="ECO:0000313" key="10">
    <source>
        <dbReference type="EMBL" id="ETX14587.1"/>
    </source>
</evidence>
<dbReference type="eggNOG" id="COG0395">
    <property type="taxonomic scope" value="Bacteria"/>
</dbReference>
<dbReference type="AlphaFoldDB" id="X7EF74"/>
<keyword evidence="5 7" id="KW-1133">Transmembrane helix</keyword>